<accession>A0A8J2HJ77</accession>
<dbReference type="OrthoDB" id="8046321at2759"/>
<evidence type="ECO:0000313" key="2">
    <source>
        <dbReference type="Proteomes" id="UP000786811"/>
    </source>
</evidence>
<reference evidence="1" key="1">
    <citation type="submission" date="2021-04" db="EMBL/GenBank/DDBJ databases">
        <authorList>
            <person name="Chebbi M.A.C M."/>
        </authorList>
    </citation>
    <scope>NUCLEOTIDE SEQUENCE</scope>
</reference>
<comment type="caution">
    <text evidence="1">The sequence shown here is derived from an EMBL/GenBank/DDBJ whole genome shotgun (WGS) entry which is preliminary data.</text>
</comment>
<dbReference type="AlphaFoldDB" id="A0A8J2HJ77"/>
<protein>
    <submittedName>
        <fullName evidence="1">Uncharacterized protein</fullName>
    </submittedName>
</protein>
<proteinExistence type="predicted"/>
<dbReference type="Proteomes" id="UP000786811">
    <property type="component" value="Unassembled WGS sequence"/>
</dbReference>
<keyword evidence="2" id="KW-1185">Reference proteome</keyword>
<organism evidence="1 2">
    <name type="scientific">Cotesia congregata</name>
    <name type="common">Parasitoid wasp</name>
    <name type="synonym">Apanteles congregatus</name>
    <dbReference type="NCBI Taxonomy" id="51543"/>
    <lineage>
        <taxon>Eukaryota</taxon>
        <taxon>Metazoa</taxon>
        <taxon>Ecdysozoa</taxon>
        <taxon>Arthropoda</taxon>
        <taxon>Hexapoda</taxon>
        <taxon>Insecta</taxon>
        <taxon>Pterygota</taxon>
        <taxon>Neoptera</taxon>
        <taxon>Endopterygota</taxon>
        <taxon>Hymenoptera</taxon>
        <taxon>Apocrita</taxon>
        <taxon>Ichneumonoidea</taxon>
        <taxon>Braconidae</taxon>
        <taxon>Microgastrinae</taxon>
        <taxon>Cotesia</taxon>
    </lineage>
</organism>
<name>A0A8J2HJ77_COTCN</name>
<gene>
    <name evidence="1" type="ORF">HICCMSTLAB_LOCUS6611</name>
</gene>
<evidence type="ECO:0000313" key="1">
    <source>
        <dbReference type="EMBL" id="CAG5093135.1"/>
    </source>
</evidence>
<sequence length="110" mass="13165">MDAAKGEKYNASGYIFPHMFIHYDRLDLIQDHNNIPIIYHNKRNINDKKILYTTDCITINRVDIAHSTALPLRDQLDFSRLSDKYWWLTEESPHRKTLKRRQNMGWASIF</sequence>
<dbReference type="EMBL" id="CAJNRD030001120">
    <property type="protein sequence ID" value="CAG5093135.1"/>
    <property type="molecule type" value="Genomic_DNA"/>
</dbReference>